<protein>
    <submittedName>
        <fullName evidence="1">Uncharacterized protein</fullName>
    </submittedName>
</protein>
<dbReference type="EMBL" id="GBRH01166302">
    <property type="protein sequence ID" value="JAE31594.1"/>
    <property type="molecule type" value="Transcribed_RNA"/>
</dbReference>
<organism evidence="1">
    <name type="scientific">Arundo donax</name>
    <name type="common">Giant reed</name>
    <name type="synonym">Donax arundinaceus</name>
    <dbReference type="NCBI Taxonomy" id="35708"/>
    <lineage>
        <taxon>Eukaryota</taxon>
        <taxon>Viridiplantae</taxon>
        <taxon>Streptophyta</taxon>
        <taxon>Embryophyta</taxon>
        <taxon>Tracheophyta</taxon>
        <taxon>Spermatophyta</taxon>
        <taxon>Magnoliopsida</taxon>
        <taxon>Liliopsida</taxon>
        <taxon>Poales</taxon>
        <taxon>Poaceae</taxon>
        <taxon>PACMAD clade</taxon>
        <taxon>Arundinoideae</taxon>
        <taxon>Arundineae</taxon>
        <taxon>Arundo</taxon>
    </lineage>
</organism>
<sequence>MWMPPKYQPGFSSFSRLGSGNSEGGLTQLLYLQPSL</sequence>
<name>A0A0A9H758_ARUDO</name>
<evidence type="ECO:0000313" key="1">
    <source>
        <dbReference type="EMBL" id="JAE31594.1"/>
    </source>
</evidence>
<dbReference type="AlphaFoldDB" id="A0A0A9H758"/>
<accession>A0A0A9H758</accession>
<proteinExistence type="predicted"/>
<reference evidence="1" key="2">
    <citation type="journal article" date="2015" name="Data Brief">
        <title>Shoot transcriptome of the giant reed, Arundo donax.</title>
        <authorList>
            <person name="Barrero R.A."/>
            <person name="Guerrero F.D."/>
            <person name="Moolhuijzen P."/>
            <person name="Goolsby J.A."/>
            <person name="Tidwell J."/>
            <person name="Bellgard S.E."/>
            <person name="Bellgard M.I."/>
        </authorList>
    </citation>
    <scope>NUCLEOTIDE SEQUENCE</scope>
    <source>
        <tissue evidence="1">Shoot tissue taken approximately 20 cm above the soil surface</tissue>
    </source>
</reference>
<reference evidence="1" key="1">
    <citation type="submission" date="2014-09" db="EMBL/GenBank/DDBJ databases">
        <authorList>
            <person name="Magalhaes I.L.F."/>
            <person name="Oliveira U."/>
            <person name="Santos F.R."/>
            <person name="Vidigal T.H.D.A."/>
            <person name="Brescovit A.D."/>
            <person name="Santos A.J."/>
        </authorList>
    </citation>
    <scope>NUCLEOTIDE SEQUENCE</scope>
    <source>
        <tissue evidence="1">Shoot tissue taken approximately 20 cm above the soil surface</tissue>
    </source>
</reference>